<proteinExistence type="predicted"/>
<sequence>MDANSDSNDFRWTNDRHLHFLKSVEASFVRTILEHGGGGGRLLRMDRYLPDSCESTLDSKTTICTKRRKRHFPSDNLDTSKGVRRLRLHQFFPSSQDDQVVPQIKHVKTGNNDKN</sequence>
<reference evidence="1 2" key="2">
    <citation type="journal article" date="2022" name="Mol. Ecol. Resour.">
        <title>The genomes of chicory, endive, great burdock and yacon provide insights into Asteraceae paleo-polyploidization history and plant inulin production.</title>
        <authorList>
            <person name="Fan W."/>
            <person name="Wang S."/>
            <person name="Wang H."/>
            <person name="Wang A."/>
            <person name="Jiang F."/>
            <person name="Liu H."/>
            <person name="Zhao H."/>
            <person name="Xu D."/>
            <person name="Zhang Y."/>
        </authorList>
    </citation>
    <scope>NUCLEOTIDE SEQUENCE [LARGE SCALE GENOMIC DNA]</scope>
    <source>
        <strain evidence="2">cv. Niubang</strain>
    </source>
</reference>
<protein>
    <submittedName>
        <fullName evidence="1">Uncharacterized protein</fullName>
    </submittedName>
</protein>
<accession>A0ACB9EF14</accession>
<organism evidence="1 2">
    <name type="scientific">Arctium lappa</name>
    <name type="common">Greater burdock</name>
    <name type="synonym">Lappa major</name>
    <dbReference type="NCBI Taxonomy" id="4217"/>
    <lineage>
        <taxon>Eukaryota</taxon>
        <taxon>Viridiplantae</taxon>
        <taxon>Streptophyta</taxon>
        <taxon>Embryophyta</taxon>
        <taxon>Tracheophyta</taxon>
        <taxon>Spermatophyta</taxon>
        <taxon>Magnoliopsida</taxon>
        <taxon>eudicotyledons</taxon>
        <taxon>Gunneridae</taxon>
        <taxon>Pentapetalae</taxon>
        <taxon>asterids</taxon>
        <taxon>campanulids</taxon>
        <taxon>Asterales</taxon>
        <taxon>Asteraceae</taxon>
        <taxon>Carduoideae</taxon>
        <taxon>Cardueae</taxon>
        <taxon>Arctiinae</taxon>
        <taxon>Arctium</taxon>
    </lineage>
</organism>
<evidence type="ECO:0000313" key="2">
    <source>
        <dbReference type="Proteomes" id="UP001055879"/>
    </source>
</evidence>
<evidence type="ECO:0000313" key="1">
    <source>
        <dbReference type="EMBL" id="KAI3757613.1"/>
    </source>
</evidence>
<dbReference type="EMBL" id="CM042048">
    <property type="protein sequence ID" value="KAI3757613.1"/>
    <property type="molecule type" value="Genomic_DNA"/>
</dbReference>
<reference evidence="2" key="1">
    <citation type="journal article" date="2022" name="Mol. Ecol. Resour.">
        <title>The genomes of chicory, endive, great burdock and yacon provide insights into Asteraceae palaeo-polyploidization history and plant inulin production.</title>
        <authorList>
            <person name="Fan W."/>
            <person name="Wang S."/>
            <person name="Wang H."/>
            <person name="Wang A."/>
            <person name="Jiang F."/>
            <person name="Liu H."/>
            <person name="Zhao H."/>
            <person name="Xu D."/>
            <person name="Zhang Y."/>
        </authorList>
    </citation>
    <scope>NUCLEOTIDE SEQUENCE [LARGE SCALE GENOMIC DNA]</scope>
    <source>
        <strain evidence="2">cv. Niubang</strain>
    </source>
</reference>
<name>A0ACB9EF14_ARCLA</name>
<comment type="caution">
    <text evidence="1">The sequence shown here is derived from an EMBL/GenBank/DDBJ whole genome shotgun (WGS) entry which is preliminary data.</text>
</comment>
<dbReference type="Proteomes" id="UP001055879">
    <property type="component" value="Linkage Group LG02"/>
</dbReference>
<gene>
    <name evidence="1" type="ORF">L6452_05155</name>
</gene>
<keyword evidence="2" id="KW-1185">Reference proteome</keyword>